<evidence type="ECO:0000256" key="5">
    <source>
        <dbReference type="ARBA" id="ARBA00022884"/>
    </source>
</evidence>
<dbReference type="GeneTree" id="ENSGT00940000153336"/>
<evidence type="ECO:0000256" key="9">
    <source>
        <dbReference type="ARBA" id="ARBA00062097"/>
    </source>
</evidence>
<proteinExistence type="predicted"/>
<keyword evidence="6" id="KW-0648">Protein biosynthesis</keyword>
<dbReference type="GO" id="GO:0003723">
    <property type="term" value="F:RNA binding"/>
    <property type="evidence" value="ECO:0007669"/>
    <property type="project" value="UniProtKB-UniRule"/>
</dbReference>
<dbReference type="AlphaFoldDB" id="A0A8C8H0V6"/>
<keyword evidence="5 11" id="KW-0694">RNA-binding</keyword>
<evidence type="ECO:0000256" key="3">
    <source>
        <dbReference type="ARBA" id="ARBA00022553"/>
    </source>
</evidence>
<dbReference type="SUPFAM" id="SSF54928">
    <property type="entry name" value="RNA-binding domain, RBD"/>
    <property type="match status" value="1"/>
</dbReference>
<dbReference type="Pfam" id="PF00076">
    <property type="entry name" value="RRM_1"/>
    <property type="match status" value="1"/>
</dbReference>
<dbReference type="InterPro" id="IPR012677">
    <property type="entry name" value="Nucleotide-bd_a/b_plait_sf"/>
</dbReference>
<keyword evidence="15" id="KW-1185">Reference proteome</keyword>
<evidence type="ECO:0000313" key="15">
    <source>
        <dbReference type="Proteomes" id="UP000694402"/>
    </source>
</evidence>
<comment type="subunit">
    <text evidence="9">Self-associates and interacts with EIF3 p170 subunit.</text>
</comment>
<keyword evidence="3" id="KW-0597">Phosphoprotein</keyword>
<keyword evidence="7" id="KW-0007">Acetylation</keyword>
<evidence type="ECO:0000256" key="1">
    <source>
        <dbReference type="ARBA" id="ARBA00022499"/>
    </source>
</evidence>
<evidence type="ECO:0000256" key="7">
    <source>
        <dbReference type="ARBA" id="ARBA00022990"/>
    </source>
</evidence>
<evidence type="ECO:0000256" key="4">
    <source>
        <dbReference type="ARBA" id="ARBA00022843"/>
    </source>
</evidence>
<feature type="compositionally biased region" description="Basic and acidic residues" evidence="12">
    <location>
        <begin position="420"/>
        <end position="434"/>
    </location>
</feature>
<reference evidence="14" key="1">
    <citation type="submission" date="2025-08" db="UniProtKB">
        <authorList>
            <consortium name="Ensembl"/>
        </authorList>
    </citation>
    <scope>IDENTIFICATION</scope>
</reference>
<keyword evidence="1" id="KW-1017">Isopeptide bond</keyword>
<feature type="region of interest" description="Disordered" evidence="12">
    <location>
        <begin position="261"/>
        <end position="498"/>
    </location>
</feature>
<evidence type="ECO:0000256" key="2">
    <source>
        <dbReference type="ARBA" id="ARBA00022540"/>
    </source>
</evidence>
<evidence type="ECO:0000256" key="10">
    <source>
        <dbReference type="ARBA" id="ARBA00067321"/>
    </source>
</evidence>
<dbReference type="InterPro" id="IPR035979">
    <property type="entry name" value="RBD_domain_sf"/>
</dbReference>
<evidence type="ECO:0000256" key="12">
    <source>
        <dbReference type="SAM" id="MobiDB-lite"/>
    </source>
</evidence>
<evidence type="ECO:0000259" key="13">
    <source>
        <dbReference type="PROSITE" id="PS50102"/>
    </source>
</evidence>
<feature type="domain" description="RRM" evidence="13">
    <location>
        <begin position="97"/>
        <end position="177"/>
    </location>
</feature>
<dbReference type="Gene3D" id="3.30.70.330">
    <property type="match status" value="1"/>
</dbReference>
<dbReference type="CDD" id="cd12402">
    <property type="entry name" value="RRM_eIF4B"/>
    <property type="match status" value="1"/>
</dbReference>
<comment type="function">
    <text evidence="8">Required for the binding of mRNA to ribosomes. Functions in close association with EIF4-F and EIF4-A. Binds near the 5'-terminal cap of mRNA in presence of EIF-4F and ATP. Promotes the ATPase activity and the ATP-dependent RNA unwinding activity of both EIF4-A and EIF4-F.</text>
</comment>
<evidence type="ECO:0000256" key="6">
    <source>
        <dbReference type="ARBA" id="ARBA00022917"/>
    </source>
</evidence>
<feature type="region of interest" description="Disordered" evidence="12">
    <location>
        <begin position="1"/>
        <end position="94"/>
    </location>
</feature>
<dbReference type="InterPro" id="IPR000504">
    <property type="entry name" value="RRM_dom"/>
</dbReference>
<feature type="compositionally biased region" description="Basic and acidic residues" evidence="12">
    <location>
        <begin position="354"/>
        <end position="403"/>
    </location>
</feature>
<dbReference type="GO" id="GO:0003743">
    <property type="term" value="F:translation initiation factor activity"/>
    <property type="evidence" value="ECO:0007669"/>
    <property type="project" value="UniProtKB-KW"/>
</dbReference>
<dbReference type="GO" id="GO:0005829">
    <property type="term" value="C:cytosol"/>
    <property type="evidence" value="ECO:0007669"/>
    <property type="project" value="UniProtKB-ARBA"/>
</dbReference>
<feature type="region of interest" description="Disordered" evidence="12">
    <location>
        <begin position="171"/>
        <end position="222"/>
    </location>
</feature>
<evidence type="ECO:0000256" key="11">
    <source>
        <dbReference type="PROSITE-ProRule" id="PRU00176"/>
    </source>
</evidence>
<keyword evidence="4" id="KW-0832">Ubl conjugation</keyword>
<feature type="compositionally biased region" description="Basic and acidic residues" evidence="12">
    <location>
        <begin position="80"/>
        <end position="90"/>
    </location>
</feature>
<feature type="compositionally biased region" description="Basic and acidic residues" evidence="12">
    <location>
        <begin position="171"/>
        <end position="197"/>
    </location>
</feature>
<dbReference type="Ensembl" id="ENSOTST00005063086.2">
    <property type="protein sequence ID" value="ENSOTSP00005057956.2"/>
    <property type="gene ID" value="ENSOTSG00005027924.2"/>
</dbReference>
<dbReference type="Proteomes" id="UP000694402">
    <property type="component" value="Unassembled WGS sequence"/>
</dbReference>
<keyword evidence="2" id="KW-0396">Initiation factor</keyword>
<reference evidence="14" key="2">
    <citation type="submission" date="2025-09" db="UniProtKB">
        <authorList>
            <consortium name="Ensembl"/>
        </authorList>
    </citation>
    <scope>IDENTIFICATION</scope>
</reference>
<feature type="compositionally biased region" description="Low complexity" evidence="12">
    <location>
        <begin position="404"/>
        <end position="415"/>
    </location>
</feature>
<sequence length="509" mass="56458">LTAAKKKGNKKVKTLSLTDFLADDKGGNAPTSYAPTKPASSWADETDDLETEVSTSWHTEEDMYRAPAIDRSILPTAPRSAREPNVDRSRIPRGPPYTAFLGNLPYDVTEDSIKDFFRGVGISAVRLPREPSNPERLKGFGYAEFDDVESLLSALSLNEEVSQFYKVRRDNHSMGGRDRDRGGDFGPDKTDCDDWRAPRPSGGESDDGPPRRDDAFGDREYSTGQKPHVLYVGILVRRLTNIVFLPLPSGGFGGGGRRAFGTGYRRDEGGQDSYRQDSYRRDDYRVSGDRYGDRGSDRYERREESRDDRGAVERPKLILKPRSVPKEMEQSNTPFAPSGRAASIFGGAKPVDTAAKEREVEERLKREQEKLQRQLEDRIPDRKPRERHPSWRSEDQPAERSRTGSESSQPGSQSGRASKRRESERSVDSGREEEPSSPVTLPPPRLDGQPLKVVFAPPPKENAWAKRTTPVGGSSEGSAGQPVAPSSDTAPQLTRPGSVRALIMLLGTL</sequence>
<dbReference type="PROSITE" id="PS50102">
    <property type="entry name" value="RRM"/>
    <property type="match status" value="1"/>
</dbReference>
<protein>
    <recommendedName>
        <fullName evidence="10">Eukaryotic translation initiation factor 4B</fullName>
    </recommendedName>
</protein>
<dbReference type="InterPro" id="IPR033107">
    <property type="entry name" value="EIF-4B_RRM"/>
</dbReference>
<evidence type="ECO:0000256" key="8">
    <source>
        <dbReference type="ARBA" id="ARBA00057062"/>
    </source>
</evidence>
<accession>A0A8C8H0V6</accession>
<dbReference type="PANTHER" id="PTHR23236">
    <property type="entry name" value="EUKARYOTIC TRANSLATION INITIATION FACTOR 4B/4H"/>
    <property type="match status" value="1"/>
</dbReference>
<feature type="compositionally biased region" description="Basic and acidic residues" evidence="12">
    <location>
        <begin position="264"/>
        <end position="316"/>
    </location>
</feature>
<name>A0A8C8H0V6_ONCTS</name>
<feature type="compositionally biased region" description="Basic residues" evidence="12">
    <location>
        <begin position="1"/>
        <end position="13"/>
    </location>
</feature>
<evidence type="ECO:0000313" key="14">
    <source>
        <dbReference type="Ensembl" id="ENSOTSP00005057956.2"/>
    </source>
</evidence>
<feature type="compositionally biased region" description="Basic and acidic residues" evidence="12">
    <location>
        <begin position="208"/>
        <end position="221"/>
    </location>
</feature>
<dbReference type="PANTHER" id="PTHR23236:SF2">
    <property type="entry name" value="EUKARYOTIC TRANSLATION INITIATION FACTOR 4B"/>
    <property type="match status" value="1"/>
</dbReference>
<organism evidence="14 15">
    <name type="scientific">Oncorhynchus tshawytscha</name>
    <name type="common">Chinook salmon</name>
    <name type="synonym">Salmo tshawytscha</name>
    <dbReference type="NCBI Taxonomy" id="74940"/>
    <lineage>
        <taxon>Eukaryota</taxon>
        <taxon>Metazoa</taxon>
        <taxon>Chordata</taxon>
        <taxon>Craniata</taxon>
        <taxon>Vertebrata</taxon>
        <taxon>Euteleostomi</taxon>
        <taxon>Actinopterygii</taxon>
        <taxon>Neopterygii</taxon>
        <taxon>Teleostei</taxon>
        <taxon>Protacanthopterygii</taxon>
        <taxon>Salmoniformes</taxon>
        <taxon>Salmonidae</taxon>
        <taxon>Salmoninae</taxon>
        <taxon>Oncorhynchus</taxon>
    </lineage>
</organism>
<dbReference type="SMART" id="SM00360">
    <property type="entry name" value="RRM"/>
    <property type="match status" value="1"/>
</dbReference>
<dbReference type="FunFam" id="3.30.70.330:FF:000163">
    <property type="entry name" value="Eukaryotic translation initiation factor 4B"/>
    <property type="match status" value="1"/>
</dbReference>